<dbReference type="Pfam" id="PF09694">
    <property type="entry name" value="Gcw_chp"/>
    <property type="match status" value="1"/>
</dbReference>
<sequence length="245" mass="26709">MKKQLLMGCAAAIVTVSSASAVAAEASANIAFTTDYRYRGVSQTDRDFAIQGGFDYALESGLYMGTWASNVDNFNPSPVTGDNGAQAEIDFYAGYGLALSDHWALDFNVLYYYYPGASTAGDNNEIDFWEYTPGIAYSDDNMTAALSVSYSDDFYNESGDAFYYNTSFEFPLEEWLTLGAHAGYQTVDENDLYFEDYADWSISLATTQFGLDWSVAYIDTDLDDTACGGLNVCGATAVGTISKSF</sequence>
<evidence type="ECO:0000313" key="3">
    <source>
        <dbReference type="Proteomes" id="UP000006242"/>
    </source>
</evidence>
<keyword evidence="3" id="KW-1185">Reference proteome</keyword>
<dbReference type="eggNOG" id="ENOG502Z9NJ">
    <property type="taxonomic scope" value="Bacteria"/>
</dbReference>
<feature type="chain" id="PRO_5004625095" description="TIGR02001 family outer membrane protein" evidence="1">
    <location>
        <begin position="24"/>
        <end position="245"/>
    </location>
</feature>
<dbReference type="STRING" id="1033802.SSPSH_001340"/>
<feature type="signal peptide" evidence="1">
    <location>
        <begin position="1"/>
        <end position="23"/>
    </location>
</feature>
<dbReference type="EMBL" id="AFNV02000008">
    <property type="protein sequence ID" value="ERJ19576.1"/>
    <property type="molecule type" value="Genomic_DNA"/>
</dbReference>
<dbReference type="NCBIfam" id="TIGR02001">
    <property type="entry name" value="gcw_chp"/>
    <property type="match status" value="1"/>
</dbReference>
<evidence type="ECO:0008006" key="4">
    <source>
        <dbReference type="Google" id="ProtNLM"/>
    </source>
</evidence>
<proteinExistence type="predicted"/>
<organism evidence="2 3">
    <name type="scientific">Salinisphaera shabanensis E1L3A</name>
    <dbReference type="NCBI Taxonomy" id="1033802"/>
    <lineage>
        <taxon>Bacteria</taxon>
        <taxon>Pseudomonadati</taxon>
        <taxon>Pseudomonadota</taxon>
        <taxon>Gammaproteobacteria</taxon>
        <taxon>Salinisphaerales</taxon>
        <taxon>Salinisphaeraceae</taxon>
        <taxon>Salinisphaera</taxon>
    </lineage>
</organism>
<comment type="caution">
    <text evidence="2">The sequence shown here is derived from an EMBL/GenBank/DDBJ whole genome shotgun (WGS) entry which is preliminary data.</text>
</comment>
<dbReference type="OrthoDB" id="9793561at2"/>
<dbReference type="RefSeq" id="WP_021031500.1">
    <property type="nucleotide sequence ID" value="NZ_AFNV02000008.1"/>
</dbReference>
<dbReference type="Proteomes" id="UP000006242">
    <property type="component" value="Unassembled WGS sequence"/>
</dbReference>
<reference evidence="2 3" key="2">
    <citation type="journal article" date="2013" name="PLoS ONE">
        <title>INDIGO - INtegrated Data Warehouse of MIcrobial GenOmes with Examples from the Red Sea Extremophiles.</title>
        <authorList>
            <person name="Alam I."/>
            <person name="Antunes A."/>
            <person name="Kamau A.A."/>
            <person name="Ba Alawi W."/>
            <person name="Kalkatawi M."/>
            <person name="Stingl U."/>
            <person name="Bajic V.B."/>
        </authorList>
    </citation>
    <scope>NUCLEOTIDE SEQUENCE [LARGE SCALE GENOMIC DNA]</scope>
    <source>
        <strain evidence="2 3">E1L3A</strain>
    </source>
</reference>
<reference evidence="2 3" key="1">
    <citation type="journal article" date="2011" name="J. Bacteriol.">
        <title>Genome sequence of Salinisphaera shabanensis, a gammaproteobacterium from the harsh, variable environment of the brine-seawater interface of the Shaban Deep in the Red Sea.</title>
        <authorList>
            <person name="Antunes A."/>
            <person name="Alam I."/>
            <person name="Bajic V.B."/>
            <person name="Stingl U."/>
        </authorList>
    </citation>
    <scope>NUCLEOTIDE SEQUENCE [LARGE SCALE GENOMIC DNA]</scope>
    <source>
        <strain evidence="2 3">E1L3A</strain>
    </source>
</reference>
<evidence type="ECO:0000256" key="1">
    <source>
        <dbReference type="SAM" id="SignalP"/>
    </source>
</evidence>
<name>U2E766_9GAMM</name>
<accession>U2E766</accession>
<protein>
    <recommendedName>
        <fullName evidence="4">TIGR02001 family outer membrane protein</fullName>
    </recommendedName>
</protein>
<dbReference type="InterPro" id="IPR010239">
    <property type="entry name" value="CHP02001"/>
</dbReference>
<dbReference type="AlphaFoldDB" id="U2E766"/>
<keyword evidence="1" id="KW-0732">Signal</keyword>
<gene>
    <name evidence="2" type="ORF">SSPSH_001340</name>
</gene>
<evidence type="ECO:0000313" key="2">
    <source>
        <dbReference type="EMBL" id="ERJ19576.1"/>
    </source>
</evidence>